<evidence type="ECO:0000256" key="8">
    <source>
        <dbReference type="ARBA" id="ARBA00023180"/>
    </source>
</evidence>
<evidence type="ECO:0000256" key="5">
    <source>
        <dbReference type="ARBA" id="ARBA00022889"/>
    </source>
</evidence>
<keyword evidence="3" id="KW-0677">Repeat</keyword>
<feature type="domain" description="Cadherin" evidence="11">
    <location>
        <begin position="2109"/>
        <end position="2213"/>
    </location>
</feature>
<dbReference type="InterPro" id="IPR050174">
    <property type="entry name" value="Protocadherin/Cadherin-CA"/>
</dbReference>
<feature type="domain" description="Cadherin" evidence="11">
    <location>
        <begin position="297"/>
        <end position="404"/>
    </location>
</feature>
<feature type="transmembrane region" description="Helical" evidence="10">
    <location>
        <begin position="3342"/>
        <end position="3365"/>
    </location>
</feature>
<evidence type="ECO:0000256" key="2">
    <source>
        <dbReference type="ARBA" id="ARBA00022692"/>
    </source>
</evidence>
<feature type="domain" description="Cadherin" evidence="11">
    <location>
        <begin position="2988"/>
        <end position="3087"/>
    </location>
</feature>
<dbReference type="CDD" id="cd11304">
    <property type="entry name" value="Cadherin_repeat"/>
    <property type="match status" value="33"/>
</dbReference>
<reference evidence="12 13" key="1">
    <citation type="submission" date="2023-09" db="EMBL/GenBank/DDBJ databases">
        <authorList>
            <person name="Wang M."/>
        </authorList>
    </citation>
    <scope>NUCLEOTIDE SEQUENCE [LARGE SCALE GENOMIC DNA]</scope>
    <source>
        <strain evidence="12">GT-2023</strain>
        <tissue evidence="12">Liver</tissue>
    </source>
</reference>
<protein>
    <recommendedName>
        <fullName evidence="11">Cadherin domain-containing protein</fullName>
    </recommendedName>
</protein>
<evidence type="ECO:0000259" key="11">
    <source>
        <dbReference type="PROSITE" id="PS50268"/>
    </source>
</evidence>
<keyword evidence="5" id="KW-0130">Cell adhesion</keyword>
<feature type="domain" description="Cadherin" evidence="11">
    <location>
        <begin position="2758"/>
        <end position="2863"/>
    </location>
</feature>
<dbReference type="Pfam" id="PF08266">
    <property type="entry name" value="Cadherin_2"/>
    <property type="match status" value="6"/>
</dbReference>
<evidence type="ECO:0000256" key="6">
    <source>
        <dbReference type="ARBA" id="ARBA00022989"/>
    </source>
</evidence>
<feature type="domain" description="Cadherin" evidence="11">
    <location>
        <begin position="1895"/>
        <end position="2002"/>
    </location>
</feature>
<feature type="transmembrane region" description="Helical" evidence="10">
    <location>
        <begin position="2341"/>
        <end position="2364"/>
    </location>
</feature>
<dbReference type="SMART" id="SM00112">
    <property type="entry name" value="CA"/>
    <property type="match status" value="33"/>
</dbReference>
<comment type="caution">
    <text evidence="12">The sequence shown here is derived from an EMBL/GenBank/DDBJ whole genome shotgun (WGS) entry which is preliminary data.</text>
</comment>
<feature type="domain" description="Cadherin" evidence="11">
    <location>
        <begin position="4306"/>
        <end position="4413"/>
    </location>
</feature>
<feature type="transmembrane region" description="Helical" evidence="10">
    <location>
        <begin position="1538"/>
        <end position="1563"/>
    </location>
</feature>
<feature type="domain" description="Cadherin" evidence="11">
    <location>
        <begin position="191"/>
        <end position="296"/>
    </location>
</feature>
<feature type="domain" description="Cadherin" evidence="11">
    <location>
        <begin position="4090"/>
        <end position="4196"/>
    </location>
</feature>
<feature type="non-terminal residue" evidence="12">
    <location>
        <position position="4651"/>
    </location>
</feature>
<dbReference type="PANTHER" id="PTHR24028">
    <property type="entry name" value="CADHERIN-87A"/>
    <property type="match status" value="1"/>
</dbReference>
<dbReference type="InterPro" id="IPR032455">
    <property type="entry name" value="Cadherin_C"/>
</dbReference>
<keyword evidence="8" id="KW-0325">Glycoprotein</keyword>
<feature type="domain" description="Cadherin" evidence="11">
    <location>
        <begin position="1427"/>
        <end position="1526"/>
    </location>
</feature>
<organism evidence="12 13">
    <name type="scientific">Cirrhinus molitorella</name>
    <name type="common">mud carp</name>
    <dbReference type="NCBI Taxonomy" id="172907"/>
    <lineage>
        <taxon>Eukaryota</taxon>
        <taxon>Metazoa</taxon>
        <taxon>Chordata</taxon>
        <taxon>Craniata</taxon>
        <taxon>Vertebrata</taxon>
        <taxon>Euteleostomi</taxon>
        <taxon>Actinopterygii</taxon>
        <taxon>Neopterygii</taxon>
        <taxon>Teleostei</taxon>
        <taxon>Ostariophysi</taxon>
        <taxon>Cypriniformes</taxon>
        <taxon>Cyprinidae</taxon>
        <taxon>Labeoninae</taxon>
        <taxon>Labeonini</taxon>
        <taxon>Cirrhinus</taxon>
    </lineage>
</organism>
<dbReference type="InterPro" id="IPR002126">
    <property type="entry name" value="Cadherin-like_dom"/>
</dbReference>
<feature type="domain" description="Cadherin" evidence="11">
    <location>
        <begin position="3776"/>
        <end position="3847"/>
    </location>
</feature>
<dbReference type="InterPro" id="IPR020894">
    <property type="entry name" value="Cadherin_CS"/>
</dbReference>
<dbReference type="SUPFAM" id="SSF49313">
    <property type="entry name" value="Cadherin-like"/>
    <property type="match status" value="33"/>
</dbReference>
<feature type="domain" description="Cadherin" evidence="11">
    <location>
        <begin position="2542"/>
        <end position="2649"/>
    </location>
</feature>
<dbReference type="Pfam" id="PF16492">
    <property type="entry name" value="Cadherin_C_2"/>
    <property type="match status" value="8"/>
</dbReference>
<dbReference type="InterPro" id="IPR015919">
    <property type="entry name" value="Cadherin-like_sf"/>
</dbReference>
<evidence type="ECO:0000256" key="3">
    <source>
        <dbReference type="ARBA" id="ARBA00022737"/>
    </source>
</evidence>
<feature type="domain" description="Cadherin" evidence="11">
    <location>
        <begin position="4197"/>
        <end position="4305"/>
    </location>
</feature>
<sequence>MNGKIVCSLPKDIPFDLKPSPDGNFYSLVTKEYIDKESKSSYDISITAKDLGTPSLTSTRVIHVDVTDVNDNSPTFAQSPYTFYVAENNKPGIAVFSLSAADIDEVSILFVISIIVLIVMQCSKSTDYSSKYLQDTNYDGTLCHSIQYRSGDKRYMLVGPRMSIGSTIVPGSNGNTLVIPDRRRRDSGEHVSAQIRYSIPEEVKDGTVVGNIAKDLGLDVSVLADRRFRIVSGSNDDFFQGEDKLPFLVLQKSLDREINDEYNLVLTAVDGGNPQRSGTLNVTVVVLDNNDNRPVFSRDIYSTTLKENIHVGTLVMQVQASDADYGSNGEVTYAFGSDQNPKVYEIFSLDKLTGDIRVKGDVDFEEKSVYKLDVQASDNGQPPMKSDCRVVIKILDTNDNTPEIDVTSLSKMVSEDSKPGTVISLISVTDRDTGVNGKVVCALSEKVPFEIKPSVQENMYSLVTKGSLDRETVSHYDITITASDLGQPPLSSFKTLSVQVSDVNDNPPEFSLNPIELYMTENNAAGAPILALSAFDKDLNENSVISYQIIKGNGTQSDMTSFLNINYETGAIYALKSFDFETVKTFQFYALATDSGTPSLSSNVTINVFILDQNDNVPVILYPVSANGSAEGVEEIPRNVNAGHLVTKVRTYDADIGYNGWLLFSLQEVSDHSLFGLDRYTGQIRTLRSFTETDDTQHKLLILVKDNGNVSLSATATVIVKVVEPKEAFAASDVKNAVNEEDENNVTFYLIITLGSVSVLFVISIIVLIVMQCSKSTDYSSKYLQDTNYDGTLCHSIQYRSGDKRYMLVGPRMSIGSTIVPGSNGNTLVIPDRRRRGSGEATVFSMDVGEQRRGWENLRIYLCFYLLLCFGQQVSAQIRYTVPEEIKEGYIVGNIAKDLGVDVSTLVDRRFRIVSGSNDGLFQVNQNNGFLYVAKHVDREALCDENVACLISLKTLVENPLEIHYVEVEITDVNDHAPNFVYKDILLEIAESTLPGEDFPLQEAKDPDLGINSVRFYKLSQTEYFELELRENGEEKKVPVLKLRKSLDREHQVTHNLVLTAVDGGNPPRSGSIIINVTVLDDNDNRPKFSQELYSVTLPENTPVGTLVVKLNATDLDEGQNGEVVYSFMKNIEKHVYDTFDLEKTGEIRVKSVLDFEKNNVYRVGVMASDKGQPPKTSTCRVIIKVLDENDNGPEIEVTSLSDVVPEDSKQGTVISLVSITDKDSGVNGKVVCRISDNVPFELKPSFKENMYSLVTNAKLDRERVSQYDVTITATDLGQPPLSSVKTLKVQISDMNDNAPEFPHNPLELYLMENNPPGASIYSVSAFDKDLNENAAITYQIIREEGAKSHMSSFLNVNSDNGHIHALKSFDFETVKTFQFHVLATDSGTPSLSSNVTVNVFILDQNDNLPVILYPVSANGSAEGVEEIPRNVNAGHLVTKVRAYDADIGYNGWLLFSLQEVSDHSLFGLDRYTGQIRTLRSFTETDEALHKLLILVKDNGNVSLSATATVIVKVVEPKEAFAASDVKNAVKEEEENNVAFYLIITLGSVSVLFVFSIIVLIVMQCSKSTDYSSKYLQDTNYDGTLCHSIQYRSGDKRYMLVGPRMSIGSTIVPGSNGNTLVIPDRRRRDSGEQLSAQIRYSVPEEVKEGSVVGNIAKDLGLDVSTLMDRRFRIVSESDEALFMIKYNVPEEVKEGFVVGNIAKDLSLDVRSLAHRRFRIVSGSDDALFQVNQNNGDLCVNKRIDREKLCDGNAVCSISLKCVIEDPLEVHYVEIEIMDVNDNPPIFPRSEQQFEIAEHTLLGTRFQVQTARDPDLGINTVRYYKLSQNELFDIDVRERHDTKIPFLVLKKALDRERQSKHRLTLTATDGGNPPKSGTLNISVIVLDINDNRPVFSRDSYSATILENAAPGTVVIKINATDLDDGMNGEIEYALGETLDGKIHDLFMLDKNTGELQVKGEIDFEETDVFKLDVQASDKGQPPLIAEVELSIKVTDVNDNFPEIEITSLSNVISENANPGTAIALISVSDKDSSVNGRVICTLPENMPFELKSSFKENIYSLVTKGRLDREVTSRYEITVTATDLGKPPLSSFKILNIQVSDVNDNAPEFPQNSYELYLSENNVPGASIFSVTAFDRDLNENAAITYNLNQGDLTSFLNINSETGIIYALKSFDFETAKTFHFQVFASDSGTPSLSSNVTVNVFILDQNDNLPVILYPASANGSAEGVEEIPRNVNAGHLVTKVRAYDADIGYNGWLLFSLQEVSDHSLFGLDRYTGQIRTLRSFTETDEAQHKLLILVKDNGNVSLSATATVIVKVVEPKEAFAASDVKNAVKEEDDNNVTFYLIITLGSVSVLFVISIIVLIVMQCSKSTDYSSKYLQDTNYDGTLCHSIQYRSGDKRYMLVGPRMSIGSTLVPGSNGNTLVIPDRRRRDSGEQASAQIRYTIPEELKEGSVVGQIAKDLGLDVSTLVNRRLRIVSGSKDPLFEVNQNNGVLYVHKKIDREELCDGNGACLINLKMVVEDPLEIHYVGVEVTDVNDNSPTFTEEEQHFEIAEHTPTGTRFQIQAARDADTTVNNVRSYKLSQNEHFEVETKDRDEEKIPLLFLKKTLDRENAIEHRLILTAIDGGNPPRSGSLNIIVTVLDVNDNRPVFSQDSYSIAVKENAAIGTVLIKLNATDLDEGSNGVVEYAFGRNLKRKVYDLFKLDSATGEIQIKGELDFEETEVYKLDVQVSDKGQPPWVVESVVTIKIIDINDNAPEIDVTSLSSVVSEDSKPGTVISLISVSDKDSGINGKIVPSVSDNVPFELKPSVQENMYSLVTKGKLDRELVSHYDITITVTDLGQPPLSSFKSLSVQVSDVNDNRPEFSQDPLELYLVENNAPGASIMSVSAFDKDLNENAMITYYIIRGDAAQNDMATFLNINSETGVIYALNRFDFEVIRKFQFQVVARDSGTPPLSSNLTVNVFILDQNDNVPVILYPVSANGSAEGVEEIPRNVNAGHLVTKVRAYDADIGYNGWLLFSLQEVSDHSLFALDRYTGQIRTLRSFTETDEAQHKLLVLVKDNGNVSLSATATVIVKVVEPKEAFASSDVKNTVKEEEENNMTFYLIITLGSVSVLFVISIIVLIVMQCSKSTDYSSKYLQDTNYDGTLCHSIQYRSGDKRYMLVGPRMSIGSTIVPGSNGNTLVIPDRRRRDSGECSKSTDYSSKYLQDTNYDGTLCHSIQYRSGDKRYMLVGPRMSIGSTIVPGSNGNTLVIPDRRRRDSGEEVSDHSLFGLDRYTGQIRTLRSFTETDEAQHKLLILVKDNGNVSLSATATLIVKVVEPKEAFAASDVKNAIKEEEENNVTFYLIVTLGSVSVLFVISIIVLIVMQCSKSTDYSSKYLQDTNYDGTLCHSIQYRSGDKRYMLVGPRMSIGSTLVPGSNGNTLVIPDRRRRDSGEEVSDHSLFGLDRYTGQIRTLRSFTETDEAQHKLLILVKDNGNVSLSATATVIVKVVEPKEAFAASDVKNAVKDEEENNVTFYLIITLGSVSVLFVISIIVLIVMQCSKSTDYSSKYLQETNYDGTLCHSIQYRSGDKRYMLVGPRMSIGSTLVPGSNGNTLVIPDRRRRDSGEEVSDHSLFGLDRYTGQIRTLRSFTETDEAQHKLLVLVKDNGNVSLSATATVIVKVVEPKEAFAASDVKNAVKEEEENNATFYLIITLGSVSVLFVISIIVLIVMQCSKSTDYSSKYLQDTNYDGTLCHSIQYRSGDKRYMLVGPRMSIGSTIVPGSNGNTLVIPDRRRRVSGEEVSDHSLFGLDRYTGQIRTLRSFTETDEAQHKLLILVKDNGNVSLSATATVIVKVVEPKEAFAASDVKNAIKEEEENNVTFYLIITLGSVSVLFIISIVVLIVMQCSKSTDYSSKYLQDTNYDGTLCHSIQYRSGDKRYMLVGPRMSIGSTIVPGSNGNTLVIPDRRRRDSGECSKSTDYSSKYLQDTNYDGTLCHSIQYRSGDKRYMLVGPRMSIGSTIVPGSNGNTLVIPDRRRRDSGECSKSTDYSSKYLQDTNYDGTLCHSIQYRSGDKRYMLVGPRMSIGSTIVPGSNGNTLVIPDRRRRDSGEVSTQIRYSIPEEINEGSVVGNIAKDLGLDANSLVDRHFRVVSGSKDALFEVNQNNGELYVSKKIDREELCDGISVCLINLKIAVENPLEIHYVGVEITDVNDHSPRFPEKEQHFEMAESTVAGARFELQTARDPDSGSNSIRFYKLSKNNYFELEMREGDDDEKNPILVLLKPLDREQNSEHRFALTAVDGGISPKSGTLNIFINVLDSNDNRPVCSKDIYSVTLPENTPIGTVIARVNATDSDDGLNGEVIYTLGKTSRRKVHETFSLDSVTGEIQIKEPIDFEENEIHRLTVQATDKGQPPMTTDCRVIIKITDENDNSPEIDVTSLSNTISENAKPGTVISLISVSDKDSGVNGKVVCSLSDNVPFELKPSVQENMYSLITKERLDRELVAEYKITIKSSDLGQPSLSSFKTVTVQVADVNDNKPEFVKNPLELYLVENNTPGASVFSVSASDKDLNENAAISYQIVRGNGSETDMSSFLSINHESGVIHALKCFDFESVKKFQFQVVATDSGSPPLSSNVTVNVFILDQNDNVPVILYPVSANGSAEGVEEIPHNVNA</sequence>
<feature type="domain" description="Cadherin" evidence="11">
    <location>
        <begin position="874"/>
        <end position="980"/>
    </location>
</feature>
<feature type="domain" description="Cadherin" evidence="11">
    <location>
        <begin position="2003"/>
        <end position="2108"/>
    </location>
</feature>
<keyword evidence="7 10" id="KW-0472">Membrane</keyword>
<name>A0ABR3M8X2_9TELE</name>
<proteinExistence type="predicted"/>
<dbReference type="Pfam" id="PF00028">
    <property type="entry name" value="Cadherin"/>
    <property type="match status" value="23"/>
</dbReference>
<evidence type="ECO:0000313" key="12">
    <source>
        <dbReference type="EMBL" id="KAL1261553.1"/>
    </source>
</evidence>
<dbReference type="EMBL" id="JAYMGO010000014">
    <property type="protein sequence ID" value="KAL1261553.1"/>
    <property type="molecule type" value="Genomic_DNA"/>
</dbReference>
<feature type="domain" description="Cadherin" evidence="11">
    <location>
        <begin position="4414"/>
        <end position="4519"/>
    </location>
</feature>
<keyword evidence="6 10" id="KW-1133">Transmembrane helix</keyword>
<feature type="domain" description="Cadherin" evidence="11">
    <location>
        <begin position="4520"/>
        <end position="4629"/>
    </location>
</feature>
<feature type="domain" description="Cadherin" evidence="11">
    <location>
        <begin position="1090"/>
        <end position="1196"/>
    </location>
</feature>
<evidence type="ECO:0000256" key="10">
    <source>
        <dbReference type="SAM" id="Phobius"/>
    </source>
</evidence>
<dbReference type="PROSITE" id="PS50268">
    <property type="entry name" value="CADHERIN_2"/>
    <property type="match status" value="31"/>
</dbReference>
<dbReference type="Proteomes" id="UP001558613">
    <property type="component" value="Unassembled WGS sequence"/>
</dbReference>
<gene>
    <name evidence="12" type="ORF">QQF64_006818</name>
</gene>
<feature type="domain" description="Cadherin" evidence="11">
    <location>
        <begin position="2435"/>
        <end position="2541"/>
    </location>
</feature>
<comment type="subcellular location">
    <subcellularLocation>
        <location evidence="1">Membrane</location>
        <topology evidence="1">Single-pass membrane protein</topology>
    </subcellularLocation>
</comment>
<feature type="domain" description="Cadherin" evidence="11">
    <location>
        <begin position="3615"/>
        <end position="3674"/>
    </location>
</feature>
<keyword evidence="4 9" id="KW-0106">Calcium</keyword>
<feature type="transmembrane region" description="Helical" evidence="10">
    <location>
        <begin position="3861"/>
        <end position="3884"/>
    </location>
</feature>
<feature type="domain" description="Cadherin" evidence="11">
    <location>
        <begin position="1205"/>
        <end position="1302"/>
    </location>
</feature>
<feature type="transmembrane region" description="Helical" evidence="10">
    <location>
        <begin position="3101"/>
        <end position="3124"/>
    </location>
</feature>
<dbReference type="Gene3D" id="2.60.40.60">
    <property type="entry name" value="Cadherins"/>
    <property type="match status" value="35"/>
</dbReference>
<feature type="transmembrane region" description="Helical" evidence="10">
    <location>
        <begin position="3688"/>
        <end position="3711"/>
    </location>
</feature>
<evidence type="ECO:0000256" key="9">
    <source>
        <dbReference type="PROSITE-ProRule" id="PRU00043"/>
    </source>
</evidence>
<keyword evidence="13" id="KW-1185">Reference proteome</keyword>
<dbReference type="InterPro" id="IPR013164">
    <property type="entry name" value="Cadherin_N"/>
</dbReference>
<feature type="transmembrane region" description="Helical" evidence="10">
    <location>
        <begin position="3515"/>
        <end position="3538"/>
    </location>
</feature>
<feature type="domain" description="Cadherin" evidence="11">
    <location>
        <begin position="635"/>
        <end position="734"/>
    </location>
</feature>
<feature type="domain" description="Cadherin" evidence="11">
    <location>
        <begin position="413"/>
        <end position="510"/>
    </location>
</feature>
<dbReference type="PROSITE" id="PS00232">
    <property type="entry name" value="CADHERIN_1"/>
    <property type="match status" value="19"/>
</dbReference>
<evidence type="ECO:0000256" key="7">
    <source>
        <dbReference type="ARBA" id="ARBA00023136"/>
    </source>
</evidence>
<feature type="domain" description="Cadherin" evidence="11">
    <location>
        <begin position="981"/>
        <end position="1089"/>
    </location>
</feature>
<accession>A0ABR3M8X2</accession>
<dbReference type="PANTHER" id="PTHR24028:SF337">
    <property type="entry name" value="PROTOCADHERIN 2 ALPHA A 3 PRECURSOR-RELATED"/>
    <property type="match status" value="1"/>
</dbReference>
<feature type="domain" description="Cadherin" evidence="11">
    <location>
        <begin position="2864"/>
        <end position="2973"/>
    </location>
</feature>
<feature type="domain" description="Cadherin" evidence="11">
    <location>
        <begin position="511"/>
        <end position="620"/>
    </location>
</feature>
<dbReference type="PRINTS" id="PR00205">
    <property type="entry name" value="CADHERIN"/>
</dbReference>
<evidence type="ECO:0000313" key="13">
    <source>
        <dbReference type="Proteomes" id="UP001558613"/>
    </source>
</evidence>
<feature type="transmembrane region" description="Helical" evidence="10">
    <location>
        <begin position="748"/>
        <end position="771"/>
    </location>
</feature>
<keyword evidence="2 10" id="KW-0812">Transmembrane</keyword>
<evidence type="ECO:0000256" key="4">
    <source>
        <dbReference type="ARBA" id="ARBA00022837"/>
    </source>
</evidence>
<feature type="domain" description="Cadherin" evidence="11">
    <location>
        <begin position="1688"/>
        <end position="1786"/>
    </location>
</feature>
<evidence type="ECO:0000256" key="1">
    <source>
        <dbReference type="ARBA" id="ARBA00004167"/>
    </source>
</evidence>
<feature type="domain" description="Cadherin" evidence="11">
    <location>
        <begin position="2650"/>
        <end position="2757"/>
    </location>
</feature>
<feature type="domain" description="Cadherin" evidence="11">
    <location>
        <begin position="15"/>
        <end position="76"/>
    </location>
</feature>
<feature type="domain" description="Cadherin" evidence="11">
    <location>
        <begin position="1303"/>
        <end position="1412"/>
    </location>
</feature>
<feature type="domain" description="Cadherin" evidence="11">
    <location>
        <begin position="1787"/>
        <end position="1894"/>
    </location>
</feature>
<feature type="domain" description="Cadherin" evidence="11">
    <location>
        <begin position="2228"/>
        <end position="2327"/>
    </location>
</feature>